<evidence type="ECO:0000256" key="15">
    <source>
        <dbReference type="SAM" id="Phobius"/>
    </source>
</evidence>
<evidence type="ECO:0000256" key="6">
    <source>
        <dbReference type="ARBA" id="ARBA00022692"/>
    </source>
</evidence>
<dbReference type="EMBL" id="PIQG01000001">
    <property type="protein sequence ID" value="RUO79699.1"/>
    <property type="molecule type" value="Genomic_DNA"/>
</dbReference>
<evidence type="ECO:0000256" key="13">
    <source>
        <dbReference type="ARBA" id="ARBA00023284"/>
    </source>
</evidence>
<comment type="caution">
    <text evidence="16">The sequence shown here is derived from an EMBL/GenBank/DDBJ whole genome shotgun (WGS) entry which is preliminary data.</text>
</comment>
<feature type="transmembrane region" description="Helical" evidence="15">
    <location>
        <begin position="44"/>
        <end position="62"/>
    </location>
</feature>
<keyword evidence="17" id="KW-1185">Reference proteome</keyword>
<keyword evidence="10 14" id="KW-0472">Membrane</keyword>
<dbReference type="OrthoDB" id="3711263at2"/>
<evidence type="ECO:0000256" key="12">
    <source>
        <dbReference type="ARBA" id="ARBA00023186"/>
    </source>
</evidence>
<evidence type="ECO:0000256" key="9">
    <source>
        <dbReference type="ARBA" id="ARBA00023002"/>
    </source>
</evidence>
<dbReference type="Gene3D" id="1.20.1550.10">
    <property type="entry name" value="DsbB-like"/>
    <property type="match status" value="1"/>
</dbReference>
<evidence type="ECO:0000256" key="2">
    <source>
        <dbReference type="ARBA" id="ARBA00008823"/>
    </source>
</evidence>
<dbReference type="InterPro" id="IPR022920">
    <property type="entry name" value="Disulphide_bond_form_DsbB"/>
</dbReference>
<feature type="disulfide bond" description="Redox-active" evidence="14">
    <location>
        <begin position="105"/>
        <end position="131"/>
    </location>
</feature>
<dbReference type="GO" id="GO:0015035">
    <property type="term" value="F:protein-disulfide reductase activity"/>
    <property type="evidence" value="ECO:0007669"/>
    <property type="project" value="UniProtKB-UniRule"/>
</dbReference>
<dbReference type="AlphaFoldDB" id="A0A432ZP70"/>
<keyword evidence="6 14" id="KW-0812">Transmembrane</keyword>
<keyword evidence="8 14" id="KW-1133">Transmembrane helix</keyword>
<gene>
    <name evidence="14" type="primary">dsbB</name>
    <name evidence="16" type="ORF">CWI83_03460</name>
</gene>
<dbReference type="PANTHER" id="PTHR36570">
    <property type="entry name" value="DISULFIDE BOND FORMATION PROTEIN B"/>
    <property type="match status" value="1"/>
</dbReference>
<dbReference type="SUPFAM" id="SSF158442">
    <property type="entry name" value="DsbB-like"/>
    <property type="match status" value="1"/>
</dbReference>
<evidence type="ECO:0000256" key="8">
    <source>
        <dbReference type="ARBA" id="ARBA00022989"/>
    </source>
</evidence>
<feature type="topological domain" description="Cytoplasmic" evidence="14">
    <location>
        <begin position="1"/>
        <end position="13"/>
    </location>
</feature>
<evidence type="ECO:0000256" key="1">
    <source>
        <dbReference type="ARBA" id="ARBA00004429"/>
    </source>
</evidence>
<evidence type="ECO:0000256" key="11">
    <source>
        <dbReference type="ARBA" id="ARBA00023157"/>
    </source>
</evidence>
<name>A0A432ZP70_9GAMM</name>
<evidence type="ECO:0000256" key="10">
    <source>
        <dbReference type="ARBA" id="ARBA00023136"/>
    </source>
</evidence>
<dbReference type="HAMAP" id="MF_00286">
    <property type="entry name" value="DsbB"/>
    <property type="match status" value="1"/>
</dbReference>
<dbReference type="GO" id="GO:0006457">
    <property type="term" value="P:protein folding"/>
    <property type="evidence" value="ECO:0007669"/>
    <property type="project" value="InterPro"/>
</dbReference>
<keyword evidence="11 14" id="KW-1015">Disulfide bond</keyword>
<protein>
    <recommendedName>
        <fullName evidence="14">Disulfide bond formation protein B</fullName>
    </recommendedName>
    <alternativeName>
        <fullName evidence="14">Disulfide oxidoreductase</fullName>
    </alternativeName>
</protein>
<dbReference type="RefSeq" id="WP_126825729.1">
    <property type="nucleotide sequence ID" value="NZ_PIQG01000001.1"/>
</dbReference>
<keyword evidence="9 14" id="KW-0560">Oxidoreductase</keyword>
<feature type="topological domain" description="Cytoplasmic" evidence="14">
    <location>
        <begin position="165"/>
        <end position="172"/>
    </location>
</feature>
<dbReference type="InterPro" id="IPR003752">
    <property type="entry name" value="DiS_bond_form_DsbB/BdbC"/>
</dbReference>
<dbReference type="GO" id="GO:0005886">
    <property type="term" value="C:plasma membrane"/>
    <property type="evidence" value="ECO:0007669"/>
    <property type="project" value="UniProtKB-SubCell"/>
</dbReference>
<evidence type="ECO:0000313" key="16">
    <source>
        <dbReference type="EMBL" id="RUO79699.1"/>
    </source>
</evidence>
<sequence length="172" mass="19424">MTQLARLSRLRWPWLILSISAFGLVGFALYLQHGLGLEPCVKCIYQRVAVLTIGVAGLIPLINPERPVLRSAGYLLWLIGAGWGLIIAHEHYSLQYSANAFFMVCDTFPNFPSYLPLHEWLPGLFGAPGLCGDIDWQFLGWSMPAWMRVIFSLYLVIGLVVLVSSLWVYRRV</sequence>
<dbReference type="NCBIfam" id="NF002485">
    <property type="entry name" value="PRK01749.1"/>
    <property type="match status" value="1"/>
</dbReference>
<keyword evidence="12 14" id="KW-0143">Chaperone</keyword>
<keyword evidence="3 14" id="KW-0813">Transport</keyword>
<accession>A0A432ZP70</accession>
<proteinExistence type="inferred from homology"/>
<comment type="subcellular location">
    <subcellularLocation>
        <location evidence="1">Cell inner membrane</location>
        <topology evidence="1">Multi-pass membrane protein</topology>
    </subcellularLocation>
    <subcellularLocation>
        <location evidence="14">Cell membrane</location>
        <topology evidence="14">Multi-pass membrane protein</topology>
    </subcellularLocation>
</comment>
<feature type="disulfide bond" description="Redox-active" evidence="14">
    <location>
        <begin position="40"/>
        <end position="43"/>
    </location>
</feature>
<evidence type="ECO:0000313" key="17">
    <source>
        <dbReference type="Proteomes" id="UP000288279"/>
    </source>
</evidence>
<evidence type="ECO:0000256" key="3">
    <source>
        <dbReference type="ARBA" id="ARBA00022448"/>
    </source>
</evidence>
<feature type="transmembrane region" description="Helical" evidence="15">
    <location>
        <begin position="145"/>
        <end position="169"/>
    </location>
</feature>
<comment type="caution">
    <text evidence="14">Lacks conserved residue(s) required for the propagation of feature annotation.</text>
</comment>
<dbReference type="InterPro" id="IPR023380">
    <property type="entry name" value="DsbB-like_sf"/>
</dbReference>
<dbReference type="InterPro" id="IPR050183">
    <property type="entry name" value="DsbB"/>
</dbReference>
<feature type="transmembrane region" description="Helical" evidence="15">
    <location>
        <begin position="74"/>
        <end position="92"/>
    </location>
</feature>
<dbReference type="GO" id="GO:0009055">
    <property type="term" value="F:electron transfer activity"/>
    <property type="evidence" value="ECO:0007669"/>
    <property type="project" value="UniProtKB-UniRule"/>
</dbReference>
<comment type="similarity">
    <text evidence="2 14">Belongs to the DsbB family.</text>
</comment>
<keyword evidence="13 14" id="KW-0676">Redox-active center</keyword>
<evidence type="ECO:0000256" key="4">
    <source>
        <dbReference type="ARBA" id="ARBA00022475"/>
    </source>
</evidence>
<evidence type="ECO:0000256" key="7">
    <source>
        <dbReference type="ARBA" id="ARBA00022982"/>
    </source>
</evidence>
<dbReference type="Pfam" id="PF02600">
    <property type="entry name" value="DsbB"/>
    <property type="match status" value="1"/>
</dbReference>
<keyword evidence="5" id="KW-0997">Cell inner membrane</keyword>
<keyword evidence="7 14" id="KW-0249">Electron transport</keyword>
<reference evidence="16 17" key="1">
    <citation type="journal article" date="2011" name="Front. Microbiol.">
        <title>Genomic signatures of strain selection and enhancement in Bacillus atrophaeus var. globigii, a historical biowarfare simulant.</title>
        <authorList>
            <person name="Gibbons H.S."/>
            <person name="Broomall S.M."/>
            <person name="McNew L.A."/>
            <person name="Daligault H."/>
            <person name="Chapman C."/>
            <person name="Bruce D."/>
            <person name="Karavis M."/>
            <person name="Krepps M."/>
            <person name="McGregor P.A."/>
            <person name="Hong C."/>
            <person name="Park K.H."/>
            <person name="Akmal A."/>
            <person name="Feldman A."/>
            <person name="Lin J.S."/>
            <person name="Chang W.E."/>
            <person name="Higgs B.W."/>
            <person name="Demirev P."/>
            <person name="Lindquist J."/>
            <person name="Liem A."/>
            <person name="Fochler E."/>
            <person name="Read T.D."/>
            <person name="Tapia R."/>
            <person name="Johnson S."/>
            <person name="Bishop-Lilly K.A."/>
            <person name="Detter C."/>
            <person name="Han C."/>
            <person name="Sozhamannan S."/>
            <person name="Rosenzweig C.N."/>
            <person name="Skowronski E.W."/>
        </authorList>
    </citation>
    <scope>NUCLEOTIDE SEQUENCE [LARGE SCALE GENOMIC DNA]</scope>
    <source>
        <strain evidence="16 17">PIT1</strain>
    </source>
</reference>
<evidence type="ECO:0000256" key="5">
    <source>
        <dbReference type="ARBA" id="ARBA00022519"/>
    </source>
</evidence>
<feature type="topological domain" description="Periplasmic" evidence="14">
    <location>
        <begin position="31"/>
        <end position="48"/>
    </location>
</feature>
<comment type="function">
    <text evidence="14">Required for disulfide bond formation in some periplasmic proteins. Acts by oxidizing the DsbA protein.</text>
</comment>
<organism evidence="16 17">
    <name type="scientific">Pseudidiomarina taiwanensis</name>
    <dbReference type="NCBI Taxonomy" id="337250"/>
    <lineage>
        <taxon>Bacteria</taxon>
        <taxon>Pseudomonadati</taxon>
        <taxon>Pseudomonadota</taxon>
        <taxon>Gammaproteobacteria</taxon>
        <taxon>Alteromonadales</taxon>
        <taxon>Idiomarinaceae</taxon>
        <taxon>Pseudidiomarina</taxon>
    </lineage>
</organism>
<keyword evidence="4 14" id="KW-1003">Cell membrane</keyword>
<dbReference type="Proteomes" id="UP000288279">
    <property type="component" value="Unassembled WGS sequence"/>
</dbReference>
<evidence type="ECO:0000256" key="14">
    <source>
        <dbReference type="HAMAP-Rule" id="MF_00286"/>
    </source>
</evidence>
<dbReference type="PANTHER" id="PTHR36570:SF2">
    <property type="entry name" value="DISULFIDE BOND FORMATION PROTEIN B"/>
    <property type="match status" value="1"/>
</dbReference>
<feature type="transmembrane region" description="Helical" evidence="15">
    <location>
        <begin position="12"/>
        <end position="32"/>
    </location>
</feature>